<comment type="caution">
    <text evidence="3">The sequence shown here is derived from an EMBL/GenBank/DDBJ whole genome shotgun (WGS) entry which is preliminary data.</text>
</comment>
<reference evidence="3" key="1">
    <citation type="submission" date="2021-02" db="EMBL/GenBank/DDBJ databases">
        <authorList>
            <person name="Dougan E. K."/>
            <person name="Rhodes N."/>
            <person name="Thang M."/>
            <person name="Chan C."/>
        </authorList>
    </citation>
    <scope>NUCLEOTIDE SEQUENCE</scope>
</reference>
<name>A0A813JIB2_POLGL</name>
<evidence type="ECO:0000256" key="1">
    <source>
        <dbReference type="SAM" id="MobiDB-lite"/>
    </source>
</evidence>
<feature type="compositionally biased region" description="Low complexity" evidence="1">
    <location>
        <begin position="116"/>
        <end position="137"/>
    </location>
</feature>
<organism evidence="3 4">
    <name type="scientific">Polarella glacialis</name>
    <name type="common">Dinoflagellate</name>
    <dbReference type="NCBI Taxonomy" id="89957"/>
    <lineage>
        <taxon>Eukaryota</taxon>
        <taxon>Sar</taxon>
        <taxon>Alveolata</taxon>
        <taxon>Dinophyceae</taxon>
        <taxon>Suessiales</taxon>
        <taxon>Suessiaceae</taxon>
        <taxon>Polarella</taxon>
    </lineage>
</organism>
<sequence length="200" mass="22309">MGNICPCSQQPAVDIFVEEETNIESKTASFEIWGPGRSVLGESTLAIMNESNLPGIVINILQEKEFIRGGSKFVLKAYPDRDDEIQNIMKTGKKDEEERRQAKEEQAKAEKEKAAADAQMAGELAAAQAKKAALDAQVAEDEAATRASKNEAERARAAVVAKKAEMEVQRTRRRRERQRQRRARRINSDLAAERRSLALL</sequence>
<feature type="compositionally biased region" description="Basic and acidic residues" evidence="1">
    <location>
        <begin position="92"/>
        <end position="115"/>
    </location>
</feature>
<dbReference type="Proteomes" id="UP000654075">
    <property type="component" value="Unassembled WGS sequence"/>
</dbReference>
<accession>A0A813JIB2</accession>
<feature type="region of interest" description="Disordered" evidence="1">
    <location>
        <begin position="91"/>
        <end position="187"/>
    </location>
</feature>
<dbReference type="AlphaFoldDB" id="A0A813JIB2"/>
<protein>
    <submittedName>
        <fullName evidence="3">Uncharacterized protein</fullName>
    </submittedName>
</protein>
<keyword evidence="5" id="KW-1185">Reference proteome</keyword>
<proteinExistence type="predicted"/>
<dbReference type="EMBL" id="CAJNNW010025178">
    <property type="protein sequence ID" value="CAE8676020.1"/>
    <property type="molecule type" value="Genomic_DNA"/>
</dbReference>
<dbReference type="Proteomes" id="UP000626109">
    <property type="component" value="Unassembled WGS sequence"/>
</dbReference>
<evidence type="ECO:0000313" key="2">
    <source>
        <dbReference type="EMBL" id="CAE8584764.1"/>
    </source>
</evidence>
<evidence type="ECO:0000313" key="4">
    <source>
        <dbReference type="Proteomes" id="UP000626109"/>
    </source>
</evidence>
<evidence type="ECO:0000313" key="3">
    <source>
        <dbReference type="EMBL" id="CAE8676020.1"/>
    </source>
</evidence>
<dbReference type="EMBL" id="CAJNNV010001311">
    <property type="protein sequence ID" value="CAE8584764.1"/>
    <property type="molecule type" value="Genomic_DNA"/>
</dbReference>
<gene>
    <name evidence="2" type="ORF">PGLA1383_LOCUS3689</name>
    <name evidence="3" type="ORF">PGLA2088_LOCUS19665</name>
</gene>
<feature type="compositionally biased region" description="Basic and acidic residues" evidence="1">
    <location>
        <begin position="148"/>
        <end position="170"/>
    </location>
</feature>
<feature type="compositionally biased region" description="Basic residues" evidence="1">
    <location>
        <begin position="171"/>
        <end position="185"/>
    </location>
</feature>
<evidence type="ECO:0000313" key="5">
    <source>
        <dbReference type="Proteomes" id="UP000654075"/>
    </source>
</evidence>